<evidence type="ECO:0000259" key="1">
    <source>
        <dbReference type="Pfam" id="PF09320"/>
    </source>
</evidence>
<evidence type="ECO:0000313" key="2">
    <source>
        <dbReference type="EMBL" id="TFY58810.1"/>
    </source>
</evidence>
<accession>A0A4Y9Y9V6</accession>
<dbReference type="AlphaFoldDB" id="A0A4Y9Y9V6"/>
<dbReference type="STRING" id="205917.A0A4Y9Y9V6"/>
<comment type="caution">
    <text evidence="2">The sequence shown here is derived from an EMBL/GenBank/DDBJ whole genome shotgun (WGS) entry which is preliminary data.</text>
</comment>
<dbReference type="Pfam" id="PF09320">
    <property type="entry name" value="DUF1977"/>
    <property type="match status" value="1"/>
</dbReference>
<sequence length="147" mass="16094">SALPNLFGTAPTPDPRFSFSPSPRFNAERHTSGLGVKYHVNSAEFTGHPIYAEIKRAAVAAGQEGAVTTPNAGKVFSPALKRFEDGVDRAYTQELYSLCQRGLDAKQRRKDQAIGIFGFGVDWDQVRAIEAEKVEACERLRALGLLK</sequence>
<dbReference type="EMBL" id="SEOQ01000657">
    <property type="protein sequence ID" value="TFY58810.1"/>
    <property type="molecule type" value="Genomic_DNA"/>
</dbReference>
<proteinExistence type="predicted"/>
<dbReference type="Proteomes" id="UP000298327">
    <property type="component" value="Unassembled WGS sequence"/>
</dbReference>
<name>A0A4Y9Y9V6_9AGAM</name>
<protein>
    <recommendedName>
        <fullName evidence="1">DUF1977 domain-containing protein</fullName>
    </recommendedName>
</protein>
<gene>
    <name evidence="2" type="ORF">EVG20_g8012</name>
</gene>
<reference evidence="2 3" key="1">
    <citation type="submission" date="2019-02" db="EMBL/GenBank/DDBJ databases">
        <title>Genome sequencing of the rare red list fungi Dentipellis fragilis.</title>
        <authorList>
            <person name="Buettner E."/>
            <person name="Kellner H."/>
        </authorList>
    </citation>
    <scope>NUCLEOTIDE SEQUENCE [LARGE SCALE GENOMIC DNA]</scope>
    <source>
        <strain evidence="2 3">DSM 105465</strain>
    </source>
</reference>
<feature type="non-terminal residue" evidence="2">
    <location>
        <position position="1"/>
    </location>
</feature>
<feature type="domain" description="DUF1977" evidence="1">
    <location>
        <begin position="11"/>
        <end position="140"/>
    </location>
</feature>
<dbReference type="OrthoDB" id="1507364at2759"/>
<dbReference type="InterPro" id="IPR015399">
    <property type="entry name" value="DUF1977_DnaJ-like"/>
</dbReference>
<evidence type="ECO:0000313" key="3">
    <source>
        <dbReference type="Proteomes" id="UP000298327"/>
    </source>
</evidence>
<keyword evidence="3" id="KW-1185">Reference proteome</keyword>
<organism evidence="2 3">
    <name type="scientific">Dentipellis fragilis</name>
    <dbReference type="NCBI Taxonomy" id="205917"/>
    <lineage>
        <taxon>Eukaryota</taxon>
        <taxon>Fungi</taxon>
        <taxon>Dikarya</taxon>
        <taxon>Basidiomycota</taxon>
        <taxon>Agaricomycotina</taxon>
        <taxon>Agaricomycetes</taxon>
        <taxon>Russulales</taxon>
        <taxon>Hericiaceae</taxon>
        <taxon>Dentipellis</taxon>
    </lineage>
</organism>